<keyword evidence="3" id="KW-1185">Reference proteome</keyword>
<dbReference type="HOGENOM" id="CLU_2926999_0_0_1"/>
<evidence type="ECO:0000256" key="1">
    <source>
        <dbReference type="SAM" id="MobiDB-lite"/>
    </source>
</evidence>
<organism evidence="2 3">
    <name type="scientific">Setaria italica</name>
    <name type="common">Foxtail millet</name>
    <name type="synonym">Panicum italicum</name>
    <dbReference type="NCBI Taxonomy" id="4555"/>
    <lineage>
        <taxon>Eukaryota</taxon>
        <taxon>Viridiplantae</taxon>
        <taxon>Streptophyta</taxon>
        <taxon>Embryophyta</taxon>
        <taxon>Tracheophyta</taxon>
        <taxon>Spermatophyta</taxon>
        <taxon>Magnoliopsida</taxon>
        <taxon>Liliopsida</taxon>
        <taxon>Poales</taxon>
        <taxon>Poaceae</taxon>
        <taxon>PACMAD clade</taxon>
        <taxon>Panicoideae</taxon>
        <taxon>Panicodae</taxon>
        <taxon>Paniceae</taxon>
        <taxon>Cenchrinae</taxon>
        <taxon>Setaria</taxon>
    </lineage>
</organism>
<dbReference type="EnsemblPlants" id="KQL13819">
    <property type="protein sequence ID" value="KQL13819"/>
    <property type="gene ID" value="SETIT_023948mg"/>
</dbReference>
<protein>
    <submittedName>
        <fullName evidence="2">Uncharacterized protein</fullName>
    </submittedName>
</protein>
<dbReference type="InParanoid" id="K3ZBM7"/>
<accession>K3ZBM7</accession>
<dbReference type="AlphaFoldDB" id="K3ZBM7"/>
<proteinExistence type="predicted"/>
<dbReference type="EMBL" id="AGNK02001483">
    <property type="status" value="NOT_ANNOTATED_CDS"/>
    <property type="molecule type" value="Genomic_DNA"/>
</dbReference>
<feature type="region of interest" description="Disordered" evidence="1">
    <location>
        <begin position="33"/>
        <end position="61"/>
    </location>
</feature>
<dbReference type="Gramene" id="KQL13819">
    <property type="protein sequence ID" value="KQL13819"/>
    <property type="gene ID" value="SETIT_023948mg"/>
</dbReference>
<sequence length="61" mass="6802">MEPDLPRLAGHTCEGEPWHVQLWRNIMLSTPCDEPRASSSVMEVEAVPWRGPSGQTSRPGM</sequence>
<reference evidence="3" key="1">
    <citation type="journal article" date="2012" name="Nat. Biotechnol.">
        <title>Reference genome sequence of the model plant Setaria.</title>
        <authorList>
            <person name="Bennetzen J.L."/>
            <person name="Schmutz J."/>
            <person name="Wang H."/>
            <person name="Percifield R."/>
            <person name="Hawkins J."/>
            <person name="Pontaroli A.C."/>
            <person name="Estep M."/>
            <person name="Feng L."/>
            <person name="Vaughn J.N."/>
            <person name="Grimwood J."/>
            <person name="Jenkins J."/>
            <person name="Barry K."/>
            <person name="Lindquist E."/>
            <person name="Hellsten U."/>
            <person name="Deshpande S."/>
            <person name="Wang X."/>
            <person name="Wu X."/>
            <person name="Mitros T."/>
            <person name="Triplett J."/>
            <person name="Yang X."/>
            <person name="Ye C.Y."/>
            <person name="Mauro-Herrera M."/>
            <person name="Wang L."/>
            <person name="Li P."/>
            <person name="Sharma M."/>
            <person name="Sharma R."/>
            <person name="Ronald P.C."/>
            <person name="Panaud O."/>
            <person name="Kellogg E.A."/>
            <person name="Brutnell T.P."/>
            <person name="Doust A.N."/>
            <person name="Tuskan G.A."/>
            <person name="Rokhsar D."/>
            <person name="Devos K.M."/>
        </authorList>
    </citation>
    <scope>NUCLEOTIDE SEQUENCE [LARGE SCALE GENOMIC DNA]</scope>
    <source>
        <strain evidence="3">cv. Yugu1</strain>
    </source>
</reference>
<name>K3ZBM7_SETIT</name>
<dbReference type="Proteomes" id="UP000004995">
    <property type="component" value="Unassembled WGS sequence"/>
</dbReference>
<reference evidence="2" key="2">
    <citation type="submission" date="2018-08" db="UniProtKB">
        <authorList>
            <consortium name="EnsemblPlants"/>
        </authorList>
    </citation>
    <scope>IDENTIFICATION</scope>
    <source>
        <strain evidence="2">Yugu1</strain>
    </source>
</reference>
<evidence type="ECO:0000313" key="2">
    <source>
        <dbReference type="EnsemblPlants" id="KQL13819"/>
    </source>
</evidence>
<evidence type="ECO:0000313" key="3">
    <source>
        <dbReference type="Proteomes" id="UP000004995"/>
    </source>
</evidence>